<proteinExistence type="predicted"/>
<dbReference type="AlphaFoldDB" id="A0AAV7W7B5"/>
<reference evidence="1" key="1">
    <citation type="journal article" date="2022" name="bioRxiv">
        <title>Sequencing and chromosome-scale assembly of the giantPleurodeles waltlgenome.</title>
        <authorList>
            <person name="Brown T."/>
            <person name="Elewa A."/>
            <person name="Iarovenko S."/>
            <person name="Subramanian E."/>
            <person name="Araus A.J."/>
            <person name="Petzold A."/>
            <person name="Susuki M."/>
            <person name="Suzuki K.-i.T."/>
            <person name="Hayashi T."/>
            <person name="Toyoda A."/>
            <person name="Oliveira C."/>
            <person name="Osipova E."/>
            <person name="Leigh N.D."/>
            <person name="Simon A."/>
            <person name="Yun M.H."/>
        </authorList>
    </citation>
    <scope>NUCLEOTIDE SEQUENCE</scope>
    <source>
        <strain evidence="1">20211129_DDA</strain>
        <tissue evidence="1">Liver</tissue>
    </source>
</reference>
<dbReference type="PANTHER" id="PTHR33198:SF20">
    <property type="entry name" value="RETROTRANSPOSON GAG DOMAIN-CONTAINING PROTEIN"/>
    <property type="match status" value="1"/>
</dbReference>
<evidence type="ECO:0000313" key="2">
    <source>
        <dbReference type="Proteomes" id="UP001066276"/>
    </source>
</evidence>
<comment type="caution">
    <text evidence="1">The sequence shown here is derived from an EMBL/GenBank/DDBJ whole genome shotgun (WGS) entry which is preliminary data.</text>
</comment>
<accession>A0AAV7W7B5</accession>
<keyword evidence="2" id="KW-1185">Reference proteome</keyword>
<evidence type="ECO:0000313" key="1">
    <source>
        <dbReference type="EMBL" id="KAJ1209885.1"/>
    </source>
</evidence>
<dbReference type="PANTHER" id="PTHR33198">
    <property type="entry name" value="ANK_REP_REGION DOMAIN-CONTAINING PROTEIN-RELATED"/>
    <property type="match status" value="1"/>
</dbReference>
<protein>
    <submittedName>
        <fullName evidence="1">Uncharacterized protein</fullName>
    </submittedName>
</protein>
<name>A0AAV7W7B5_PLEWA</name>
<dbReference type="Proteomes" id="UP001066276">
    <property type="component" value="Chromosome 1_2"/>
</dbReference>
<organism evidence="1 2">
    <name type="scientific">Pleurodeles waltl</name>
    <name type="common">Iberian ribbed newt</name>
    <dbReference type="NCBI Taxonomy" id="8319"/>
    <lineage>
        <taxon>Eukaryota</taxon>
        <taxon>Metazoa</taxon>
        <taxon>Chordata</taxon>
        <taxon>Craniata</taxon>
        <taxon>Vertebrata</taxon>
        <taxon>Euteleostomi</taxon>
        <taxon>Amphibia</taxon>
        <taxon>Batrachia</taxon>
        <taxon>Caudata</taxon>
        <taxon>Salamandroidea</taxon>
        <taxon>Salamandridae</taxon>
        <taxon>Pleurodelinae</taxon>
        <taxon>Pleurodeles</taxon>
    </lineage>
</organism>
<dbReference type="EMBL" id="JANPWB010000002">
    <property type="protein sequence ID" value="KAJ1209885.1"/>
    <property type="molecule type" value="Genomic_DNA"/>
</dbReference>
<sequence>MEHVLVRAPPCFLPHQGVSAVQWKDRIDMFDNYLLALDSEDFNSASKKAILLNGLGSEAQRLFKYMPVATDNGAQIADENREARLGLNNGFAKETNVVLARYKFYTQPKRVGESIDEFVSRLRELSVKCHFGGMCEEIIRDQLMVQCKRRKIQERLWAVKNPSLKDAIKMAKVVEESELCMKEMGKHASG</sequence>
<gene>
    <name evidence="1" type="ORF">NDU88_005257</name>
</gene>